<accession>A0A4P6YUX4</accession>
<evidence type="ECO:0000313" key="4">
    <source>
        <dbReference type="Proteomes" id="UP000292886"/>
    </source>
</evidence>
<dbReference type="AlphaFoldDB" id="A0A4P6YUX4"/>
<dbReference type="KEGG" id="wei:EQG49_08985"/>
<evidence type="ECO:0000256" key="2">
    <source>
        <dbReference type="SAM" id="SignalP"/>
    </source>
</evidence>
<dbReference type="RefSeq" id="WP_133363675.1">
    <property type="nucleotide sequence ID" value="NZ_CP037940.1"/>
</dbReference>
<dbReference type="EMBL" id="CP037940">
    <property type="protein sequence ID" value="QBO36598.1"/>
    <property type="molecule type" value="Genomic_DNA"/>
</dbReference>
<keyword evidence="4" id="KW-1185">Reference proteome</keyword>
<name>A0A4P6YUX4_9LACO</name>
<organism evidence="3 4">
    <name type="scientific">Periweissella cryptocerci</name>
    <dbReference type="NCBI Taxonomy" id="2506420"/>
    <lineage>
        <taxon>Bacteria</taxon>
        <taxon>Bacillati</taxon>
        <taxon>Bacillota</taxon>
        <taxon>Bacilli</taxon>
        <taxon>Lactobacillales</taxon>
        <taxon>Lactobacillaceae</taxon>
        <taxon>Periweissella</taxon>
    </lineage>
</organism>
<feature type="region of interest" description="Disordered" evidence="1">
    <location>
        <begin position="48"/>
        <end position="69"/>
    </location>
</feature>
<feature type="signal peptide" evidence="2">
    <location>
        <begin position="1"/>
        <end position="23"/>
    </location>
</feature>
<feature type="chain" id="PRO_5039004773" evidence="2">
    <location>
        <begin position="24"/>
        <end position="494"/>
    </location>
</feature>
<protein>
    <submittedName>
        <fullName evidence="3">Uncharacterized protein</fullName>
    </submittedName>
</protein>
<evidence type="ECO:0000256" key="1">
    <source>
        <dbReference type="SAM" id="MobiDB-lite"/>
    </source>
</evidence>
<dbReference type="Proteomes" id="UP000292886">
    <property type="component" value="Chromosome"/>
</dbReference>
<keyword evidence="2" id="KW-0732">Signal</keyword>
<proteinExistence type="predicted"/>
<reference evidence="4" key="1">
    <citation type="submission" date="2019-03" db="EMBL/GenBank/DDBJ databases">
        <title>Weissella sp. 26KH-42 Genome sequencing.</title>
        <authorList>
            <person name="Heo J."/>
            <person name="Kim S.-J."/>
            <person name="Kim J.-S."/>
            <person name="Hong S.-B."/>
            <person name="Kwon S.-W."/>
        </authorList>
    </citation>
    <scope>NUCLEOTIDE SEQUENCE [LARGE SCALE GENOMIC DNA]</scope>
    <source>
        <strain evidence="4">26KH-42</strain>
    </source>
</reference>
<sequence length="494" mass="55095">MNKIVIGIMSFILVLPMMLQSVAVVEAAQITKIPTMYGVLDSNQQNSIQNDWNNSKPKPKPKENWSSTSKVSTLTMLPYKNSSVKGQNINVIKKMSAAPMSSAEVYVNGFKVSPFYHIFFKKFKLKHTVGNKLPAKHGKFATFIFQNQIGASKSPNIPKIKGKKANSLSMQGAVQDGKYMYIVATYRKTGSPAANNNRSGRIIRYNLGKIKNFQKKVNTSKTLHKDQKNTAFRDYLESHSIKGKALNTAKAKSINKRLKKYSPKLKGAVKYSGVIKGIGHGQAITIGKLDNSNTKGLVIASVTDNVGKSKLKSTIFFISKKTMSIKSMKKGTVYFKYNKRYYQPRTLSYYAGQYYFGIKGATQKYKKSKIKRMAVLLGSFKLRGKGKKLQMKAPRISATRNLTFVGSDLQGTAISNKRVYFVGNNAYQSVPLGKFMHGGLKIKNVSYTRWNATRGGRSTESEAIAFSNTGSNPSAYLFETWYPSSFKANQTIRQ</sequence>
<evidence type="ECO:0000313" key="3">
    <source>
        <dbReference type="EMBL" id="QBO36598.1"/>
    </source>
</evidence>
<gene>
    <name evidence="3" type="ORF">EQG49_08985</name>
</gene>